<keyword evidence="3" id="KW-1185">Reference proteome</keyword>
<dbReference type="CDD" id="cd24054">
    <property type="entry name" value="ASKHA_NBD_AaPPX-GppA_MtPPX2-like"/>
    <property type="match status" value="1"/>
</dbReference>
<organism evidence="2 3">
    <name type="scientific">Thermotoga neapolitana (strain ATCC 49049 / DSM 4359 / NBRC 107923 / NS-E)</name>
    <dbReference type="NCBI Taxonomy" id="309803"/>
    <lineage>
        <taxon>Bacteria</taxon>
        <taxon>Thermotogati</taxon>
        <taxon>Thermotogota</taxon>
        <taxon>Thermotogae</taxon>
        <taxon>Thermotogales</taxon>
        <taxon>Thermotogaceae</taxon>
        <taxon>Thermotoga</taxon>
    </lineage>
</organism>
<dbReference type="Gene3D" id="3.30.420.40">
    <property type="match status" value="1"/>
</dbReference>
<dbReference type="Proteomes" id="UP000000445">
    <property type="component" value="Chromosome"/>
</dbReference>
<evidence type="ECO:0000313" key="2">
    <source>
        <dbReference type="EMBL" id="ACM22666.1"/>
    </source>
</evidence>
<dbReference type="PANTHER" id="PTHR30005:SF0">
    <property type="entry name" value="RETROGRADE REGULATION PROTEIN 2"/>
    <property type="match status" value="1"/>
</dbReference>
<dbReference type="RefSeq" id="WP_015918985.1">
    <property type="nucleotide sequence ID" value="NC_011978.1"/>
</dbReference>
<dbReference type="EMBL" id="CP000916">
    <property type="protein sequence ID" value="ACM22666.1"/>
    <property type="molecule type" value="Genomic_DNA"/>
</dbReference>
<feature type="domain" description="Ppx/GppA phosphatase N-terminal" evidence="1">
    <location>
        <begin position="76"/>
        <end position="263"/>
    </location>
</feature>
<dbReference type="PANTHER" id="PTHR30005">
    <property type="entry name" value="EXOPOLYPHOSPHATASE"/>
    <property type="match status" value="1"/>
</dbReference>
<name>B9K6T4_THENN</name>
<dbReference type="HOGENOM" id="CLU_936469_0_0_0"/>
<dbReference type="InterPro" id="IPR043129">
    <property type="entry name" value="ATPase_NBD"/>
</dbReference>
<dbReference type="Gene3D" id="3.30.420.150">
    <property type="entry name" value="Exopolyphosphatase. Domain 2"/>
    <property type="match status" value="1"/>
</dbReference>
<dbReference type="SUPFAM" id="SSF53067">
    <property type="entry name" value="Actin-like ATPase domain"/>
    <property type="match status" value="2"/>
</dbReference>
<dbReference type="STRING" id="309803.CTN_0491"/>
<dbReference type="eggNOG" id="COG0248">
    <property type="taxonomic scope" value="Bacteria"/>
</dbReference>
<dbReference type="KEGG" id="tna:CTN_0491"/>
<evidence type="ECO:0000313" key="3">
    <source>
        <dbReference type="Proteomes" id="UP000000445"/>
    </source>
</evidence>
<gene>
    <name evidence="2" type="ordered locus">CTN_0491</name>
</gene>
<sequence length="266" mass="29743">MIALLDMGSNSFILLIVSEEGEVILEEVHEVGIASGNLQRAKEVFRECVRKSEELGADLHIFGTAFFRKNPDVFYEITGGRGKILSEEEEARYSYISVVRDFGKEDILVADLGGGSLELAWKDGYTSLELGTHILNRIFSLTLPFRKSVDDVVEYVMDKLPDLAKSDLFGVGGSFVALAALMKGKWDLKSIHGSTLEIERVQKIVDQIRKMSFEDIRKLKILPEGREKTILAGGIVTIALLKKYSPKMTVSTKGYRYGIAWEIMVQ</sequence>
<protein>
    <submittedName>
        <fullName evidence="2">Guanosine pentaphosphate phosphohydrolase</fullName>
    </submittedName>
</protein>
<dbReference type="Pfam" id="PF02541">
    <property type="entry name" value="Ppx-GppA"/>
    <property type="match status" value="1"/>
</dbReference>
<dbReference type="GO" id="GO:0016787">
    <property type="term" value="F:hydrolase activity"/>
    <property type="evidence" value="ECO:0007669"/>
    <property type="project" value="UniProtKB-KW"/>
</dbReference>
<proteinExistence type="predicted"/>
<dbReference type="InterPro" id="IPR003695">
    <property type="entry name" value="Ppx_GppA_N"/>
</dbReference>
<reference evidence="2 3" key="1">
    <citation type="journal article" date="2009" name="Biosci. Biotechnol. Biochem.">
        <title>WeGAS: a web-based microbial genome annotation system.</title>
        <authorList>
            <person name="Lee D."/>
            <person name="Seo H."/>
            <person name="Park C."/>
            <person name="Park K."/>
        </authorList>
    </citation>
    <scope>NUCLEOTIDE SEQUENCE [LARGE SCALE GENOMIC DNA]</scope>
    <source>
        <strain evidence="3">ATCC 49049 / DSM 4359 / NBRC 107923 / NS-E</strain>
    </source>
</reference>
<accession>B9K6T4</accession>
<dbReference type="AlphaFoldDB" id="B9K6T4"/>
<dbReference type="InterPro" id="IPR050273">
    <property type="entry name" value="GppA/Ppx_hydrolase"/>
</dbReference>
<evidence type="ECO:0000259" key="1">
    <source>
        <dbReference type="Pfam" id="PF02541"/>
    </source>
</evidence>